<dbReference type="PANTHER" id="PTHR43016:SF13">
    <property type="entry name" value="PRESEQUENCE PROTEASE, MITOCHONDRIAL"/>
    <property type="match status" value="1"/>
</dbReference>
<organism evidence="6 7">
    <name type="scientific">Desulfobotulus pelophilus</name>
    <dbReference type="NCBI Taxonomy" id="2823377"/>
    <lineage>
        <taxon>Bacteria</taxon>
        <taxon>Pseudomonadati</taxon>
        <taxon>Thermodesulfobacteriota</taxon>
        <taxon>Desulfobacteria</taxon>
        <taxon>Desulfobacterales</taxon>
        <taxon>Desulfobacteraceae</taxon>
        <taxon>Desulfobotulus</taxon>
    </lineage>
</organism>
<dbReference type="Gene3D" id="3.30.830.10">
    <property type="entry name" value="Metalloenzyme, LuxS/M16 peptidase-like"/>
    <property type="match status" value="4"/>
</dbReference>
<protein>
    <submittedName>
        <fullName evidence="6">Insulinase family protein</fullName>
    </submittedName>
</protein>
<dbReference type="InterPro" id="IPR011249">
    <property type="entry name" value="Metalloenz_LuxS/M16"/>
</dbReference>
<keyword evidence="7" id="KW-1185">Reference proteome</keyword>
<dbReference type="PANTHER" id="PTHR43016">
    <property type="entry name" value="PRESEQUENCE PROTEASE"/>
    <property type="match status" value="1"/>
</dbReference>
<dbReference type="Pfam" id="PF08367">
    <property type="entry name" value="M16C_assoc"/>
    <property type="match status" value="1"/>
</dbReference>
<dbReference type="InterPro" id="IPR011765">
    <property type="entry name" value="Pept_M16_N"/>
</dbReference>
<dbReference type="RefSeq" id="WP_265423983.1">
    <property type="nucleotide sequence ID" value="NZ_JAPFPW010000003.1"/>
</dbReference>
<dbReference type="InterPro" id="IPR013578">
    <property type="entry name" value="Peptidase_M16C_assoc"/>
</dbReference>
<evidence type="ECO:0000256" key="3">
    <source>
        <dbReference type="RuleBase" id="RU004447"/>
    </source>
</evidence>
<evidence type="ECO:0000256" key="4">
    <source>
        <dbReference type="SAM" id="Coils"/>
    </source>
</evidence>
<comment type="cofactor">
    <cofactor evidence="1">
        <name>Zn(2+)</name>
        <dbReference type="ChEBI" id="CHEBI:29105"/>
    </cofactor>
</comment>
<keyword evidence="4" id="KW-0175">Coiled coil</keyword>
<dbReference type="SMART" id="SM01264">
    <property type="entry name" value="M16C_associated"/>
    <property type="match status" value="1"/>
</dbReference>
<dbReference type="PROSITE" id="PS00143">
    <property type="entry name" value="INSULINASE"/>
    <property type="match status" value="1"/>
</dbReference>
<dbReference type="EMBL" id="JAPFPW010000003">
    <property type="protein sequence ID" value="MCW7753126.1"/>
    <property type="molecule type" value="Genomic_DNA"/>
</dbReference>
<dbReference type="InterPro" id="IPR007863">
    <property type="entry name" value="Peptidase_M16_C"/>
</dbReference>
<proteinExistence type="inferred from homology"/>
<dbReference type="Pfam" id="PF00675">
    <property type="entry name" value="Peptidase_M16"/>
    <property type="match status" value="1"/>
</dbReference>
<sequence length="986" mass="109748">MDTMKVNGLSILSEGSRIGGYVVVGTASLPEIRGTYHVLKHEITGARHVHIACDDSENTFAVGFKTVPADGTGVAHILEHTALCGSERYPVRDPFFSMIKRSLNTFMNAFTASDWTMYPFATQNPKDFYNLLGVYLDAAFFPKLDLMSFRQEGHRLEFDEDGVLQRMGVVYNEMKGAMSSPSQIMGRGLLKALYPDVTYGHNSGGDPAFIPDLSHDDLLAFHRRHYHPSNAWFFTYGDLPLEEHLAVIEREVLSRFSRIDPETDVPSQPRWEKPVEVRETYPAVEGDISGKDCQVALAWLTPDILDTRSVLGFVLLEQILLGNAGAPLRKALMDSGLGTALCDGAGFDGDNRDTAFCCGMKGMAESDALPLEELILGTLENLADKGIEKELAEAAIHLLEFQKKEISNTPYPYGLKMIMAVAGTWFHGGDPLKVIQFEEDLESIRRELEHGYFENLIRHYLLDNPHRVRFMLAPDTDKQRIMEEQERRELDELAVSLSEEEKDRIREEAVTLKKLQEKEEDLSVLPTLERKDMDPDVKVVRSLRQEGRLAVYDAATSGIVYTTLAFGLGGLREEELSLVPVFSHILTRMGTKDMDYVAAARKMDATTGGIGSVSHARTRLDNGCLSPFLSLSGKALERNLVPMLELLEAFTSRYDFSDTERLRKLLFEYRAAMESAVVQSGHRLAISLSSRNLSPGSALSENWSGVHQLRRIKTLTDRIRKEGDGVLKELQEKFTAMAGQIFVRKNLLSALVTEKEIRNAAMDGLVALEQKLGSEDAEAAFVMTSSLPDQPGFIREAWTTATAVNFVASSLSTPRLDHPDAPVLSVIAKLLRSAYLHREIREKGGAYGGFALFNAEEGIFSMASYRDPHIRRTLDVFEGAAGFLASGNFDETDIKESLLQVCSEIDKPDTPSAAARKAFMRDLAGLSDEARKRFKERLLMVNRDAVCDVASRLFVKERMHQGVAVITGTDILAREDIVPPLISQTI</sequence>
<reference evidence="6 7" key="1">
    <citation type="submission" date="2022-11" db="EMBL/GenBank/DDBJ databases">
        <title>Desulfobotulus tamanensis H1 sp. nov. - anaerobic, alkaliphilic, sulphate reducing bacterium isolated from terrestrial mud volcano.</title>
        <authorList>
            <person name="Frolova A."/>
            <person name="Merkel A.Y."/>
            <person name="Slobodkin A.I."/>
        </authorList>
    </citation>
    <scope>NUCLEOTIDE SEQUENCE [LARGE SCALE GENOMIC DNA]</scope>
    <source>
        <strain evidence="6 7">H1</strain>
    </source>
</reference>
<dbReference type="Pfam" id="PF05193">
    <property type="entry name" value="Peptidase_M16_C"/>
    <property type="match status" value="1"/>
</dbReference>
<name>A0ABT3N6N8_9BACT</name>
<feature type="domain" description="Peptidase M16C associated" evidence="5">
    <location>
        <begin position="472"/>
        <end position="715"/>
    </location>
</feature>
<feature type="coiled-coil region" evidence="4">
    <location>
        <begin position="483"/>
        <end position="518"/>
    </location>
</feature>
<dbReference type="Proteomes" id="UP001209681">
    <property type="component" value="Unassembled WGS sequence"/>
</dbReference>
<gene>
    <name evidence="6" type="ORF">OOT00_03900</name>
</gene>
<evidence type="ECO:0000256" key="2">
    <source>
        <dbReference type="ARBA" id="ARBA00007261"/>
    </source>
</evidence>
<dbReference type="InterPro" id="IPR001431">
    <property type="entry name" value="Pept_M16_Zn_BS"/>
</dbReference>
<evidence type="ECO:0000313" key="6">
    <source>
        <dbReference type="EMBL" id="MCW7753126.1"/>
    </source>
</evidence>
<comment type="similarity">
    <text evidence="2 3">Belongs to the peptidase M16 family.</text>
</comment>
<evidence type="ECO:0000259" key="5">
    <source>
        <dbReference type="SMART" id="SM01264"/>
    </source>
</evidence>
<dbReference type="Pfam" id="PF22516">
    <property type="entry name" value="PreP_C"/>
    <property type="match status" value="1"/>
</dbReference>
<evidence type="ECO:0000256" key="1">
    <source>
        <dbReference type="ARBA" id="ARBA00001947"/>
    </source>
</evidence>
<accession>A0ABT3N6N8</accession>
<comment type="caution">
    <text evidence="6">The sequence shown here is derived from an EMBL/GenBank/DDBJ whole genome shotgun (WGS) entry which is preliminary data.</text>
</comment>
<dbReference type="SUPFAM" id="SSF63411">
    <property type="entry name" value="LuxS/MPP-like metallohydrolase"/>
    <property type="match status" value="4"/>
</dbReference>
<evidence type="ECO:0000313" key="7">
    <source>
        <dbReference type="Proteomes" id="UP001209681"/>
    </source>
</evidence>
<dbReference type="InterPro" id="IPR055130">
    <property type="entry name" value="PreP_C"/>
</dbReference>